<dbReference type="InterPro" id="IPR006054">
    <property type="entry name" value="DnaQ"/>
</dbReference>
<dbReference type="InterPro" id="IPR013520">
    <property type="entry name" value="Ribonucl_H"/>
</dbReference>
<dbReference type="GO" id="GO:0008408">
    <property type="term" value="F:3'-5' exonuclease activity"/>
    <property type="evidence" value="ECO:0007669"/>
    <property type="project" value="TreeGrafter"/>
</dbReference>
<proteinExistence type="predicted"/>
<evidence type="ECO:0000259" key="4">
    <source>
        <dbReference type="SMART" id="SM00479"/>
    </source>
</evidence>
<dbReference type="FunFam" id="3.30.420.10:FF:000045">
    <property type="entry name" value="3'-5' exonuclease DinG"/>
    <property type="match status" value="1"/>
</dbReference>
<dbReference type="GO" id="GO:0006260">
    <property type="term" value="P:DNA replication"/>
    <property type="evidence" value="ECO:0007669"/>
    <property type="project" value="InterPro"/>
</dbReference>
<dbReference type="InterPro" id="IPR036397">
    <property type="entry name" value="RNaseH_sf"/>
</dbReference>
<accession>A0A2W5SJA8</accession>
<evidence type="ECO:0000313" key="6">
    <source>
        <dbReference type="Proteomes" id="UP000249432"/>
    </source>
</evidence>
<dbReference type="Proteomes" id="UP000249432">
    <property type="component" value="Unassembled WGS sequence"/>
</dbReference>
<evidence type="ECO:0000256" key="1">
    <source>
        <dbReference type="ARBA" id="ARBA00022722"/>
    </source>
</evidence>
<evidence type="ECO:0000313" key="5">
    <source>
        <dbReference type="EMBL" id="PZR03002.1"/>
    </source>
</evidence>
<dbReference type="GO" id="GO:0003887">
    <property type="term" value="F:DNA-directed DNA polymerase activity"/>
    <property type="evidence" value="ECO:0007669"/>
    <property type="project" value="InterPro"/>
</dbReference>
<dbReference type="RefSeq" id="WP_023022049.1">
    <property type="nucleotide sequence ID" value="NZ_QFRA01000084.1"/>
</dbReference>
<dbReference type="CDD" id="cd06127">
    <property type="entry name" value="DEDDh"/>
    <property type="match status" value="1"/>
</dbReference>
<gene>
    <name evidence="5" type="ORF">DI525_11210</name>
</gene>
<feature type="domain" description="Exonuclease" evidence="4">
    <location>
        <begin position="30"/>
        <end position="197"/>
    </location>
</feature>
<sequence>MNFFNRLRETLTHLDNALDNAAHPQAGRPVFAVIDTETTGFNKRYDRIIEIAVARFDESFRLVDQWHTLINPDGKQIKNSHIHGITNADVAHAPTFPEVYTEFATRVDGLVLMAHNAPFDSKMILAEAERIIPDGEDVYFPFVDTIALAKQMVSLRSYKLASLLDHVGLNNPQSHAAIADATATGQMLNKLFGREAAKIARQIIDQAVTFNAAHTTGWGLPCKPTATRR</sequence>
<keyword evidence="2" id="KW-0378">Hydrolase</keyword>
<dbReference type="PANTHER" id="PTHR30231">
    <property type="entry name" value="DNA POLYMERASE III SUBUNIT EPSILON"/>
    <property type="match status" value="1"/>
</dbReference>
<dbReference type="NCBIfam" id="TIGR00573">
    <property type="entry name" value="dnaq"/>
    <property type="match status" value="1"/>
</dbReference>
<keyword evidence="1" id="KW-0540">Nuclease</keyword>
<dbReference type="Pfam" id="PF00929">
    <property type="entry name" value="RNase_T"/>
    <property type="match status" value="1"/>
</dbReference>
<dbReference type="PANTHER" id="PTHR30231:SF4">
    <property type="entry name" value="PROTEIN NEN2"/>
    <property type="match status" value="1"/>
</dbReference>
<name>A0A2W5SJA8_9CORY</name>
<dbReference type="GO" id="GO:0005829">
    <property type="term" value="C:cytosol"/>
    <property type="evidence" value="ECO:0007669"/>
    <property type="project" value="TreeGrafter"/>
</dbReference>
<evidence type="ECO:0000256" key="3">
    <source>
        <dbReference type="ARBA" id="ARBA00022839"/>
    </source>
</evidence>
<dbReference type="AlphaFoldDB" id="A0A2W5SJA8"/>
<dbReference type="GO" id="GO:0003677">
    <property type="term" value="F:DNA binding"/>
    <property type="evidence" value="ECO:0007669"/>
    <property type="project" value="InterPro"/>
</dbReference>
<evidence type="ECO:0000256" key="2">
    <source>
        <dbReference type="ARBA" id="ARBA00022801"/>
    </source>
</evidence>
<dbReference type="EMBL" id="QFRA01000084">
    <property type="protein sequence ID" value="PZR03002.1"/>
    <property type="molecule type" value="Genomic_DNA"/>
</dbReference>
<dbReference type="Gene3D" id="3.30.420.10">
    <property type="entry name" value="Ribonuclease H-like superfamily/Ribonuclease H"/>
    <property type="match status" value="1"/>
</dbReference>
<reference evidence="5 6" key="1">
    <citation type="submission" date="2017-08" db="EMBL/GenBank/DDBJ databases">
        <title>Infants hospitalized years apart are colonized by the same room-sourced microbial strains.</title>
        <authorList>
            <person name="Brooks B."/>
            <person name="Olm M.R."/>
            <person name="Firek B.A."/>
            <person name="Baker R."/>
            <person name="Thomas B.C."/>
            <person name="Morowitz M.J."/>
            <person name="Banfield J.F."/>
        </authorList>
    </citation>
    <scope>NUCLEOTIDE SEQUENCE [LARGE SCALE GENOMIC DNA]</scope>
    <source>
        <strain evidence="5">S2_003_000_R1_3</strain>
    </source>
</reference>
<dbReference type="SMART" id="SM00479">
    <property type="entry name" value="EXOIII"/>
    <property type="match status" value="1"/>
</dbReference>
<keyword evidence="3 5" id="KW-0269">Exonuclease</keyword>
<comment type="caution">
    <text evidence="5">The sequence shown here is derived from an EMBL/GenBank/DDBJ whole genome shotgun (WGS) entry which is preliminary data.</text>
</comment>
<dbReference type="InterPro" id="IPR012337">
    <property type="entry name" value="RNaseH-like_sf"/>
</dbReference>
<organism evidence="5 6">
    <name type="scientific">Corynebacterium kroppenstedtii</name>
    <dbReference type="NCBI Taxonomy" id="161879"/>
    <lineage>
        <taxon>Bacteria</taxon>
        <taxon>Bacillati</taxon>
        <taxon>Actinomycetota</taxon>
        <taxon>Actinomycetes</taxon>
        <taxon>Mycobacteriales</taxon>
        <taxon>Corynebacteriaceae</taxon>
        <taxon>Corynebacterium</taxon>
    </lineage>
</organism>
<dbReference type="SUPFAM" id="SSF53098">
    <property type="entry name" value="Ribonuclease H-like"/>
    <property type="match status" value="1"/>
</dbReference>
<protein>
    <submittedName>
        <fullName evidence="5">3'-5' exonuclease</fullName>
    </submittedName>
</protein>